<reference evidence="1 2" key="1">
    <citation type="submission" date="2020-08" db="EMBL/GenBank/DDBJ databases">
        <title>Genomic Encyclopedia of Type Strains, Phase IV (KMG-IV): sequencing the most valuable type-strain genomes for metagenomic binning, comparative biology and taxonomic classification.</title>
        <authorList>
            <person name="Goeker M."/>
        </authorList>
    </citation>
    <scope>NUCLEOTIDE SEQUENCE [LARGE SCALE GENOMIC DNA]</scope>
    <source>
        <strain evidence="1 2">DSM 101806</strain>
    </source>
</reference>
<organism evidence="1 2">
    <name type="scientific">Sphingomonas kyeonggiensis</name>
    <dbReference type="NCBI Taxonomy" id="1268553"/>
    <lineage>
        <taxon>Bacteria</taxon>
        <taxon>Pseudomonadati</taxon>
        <taxon>Pseudomonadota</taxon>
        <taxon>Alphaproteobacteria</taxon>
        <taxon>Sphingomonadales</taxon>
        <taxon>Sphingomonadaceae</taxon>
        <taxon>Sphingomonas</taxon>
    </lineage>
</organism>
<gene>
    <name evidence="1" type="ORF">GGR46_000114</name>
</gene>
<evidence type="ECO:0008006" key="3">
    <source>
        <dbReference type="Google" id="ProtNLM"/>
    </source>
</evidence>
<dbReference type="AlphaFoldDB" id="A0A7W6JNI6"/>
<dbReference type="EMBL" id="JACIEH010000001">
    <property type="protein sequence ID" value="MBB4096581.1"/>
    <property type="molecule type" value="Genomic_DNA"/>
</dbReference>
<comment type="caution">
    <text evidence="1">The sequence shown here is derived from an EMBL/GenBank/DDBJ whole genome shotgun (WGS) entry which is preliminary data.</text>
</comment>
<accession>A0A7W6JNI6</accession>
<keyword evidence="2" id="KW-1185">Reference proteome</keyword>
<sequence>MHDLDILHQEHRELLRLTEAVMEAAGEITPSFDKIAAARHALGQAGSRHVMSKLAIVTRTLQDSADPRHRALGRRFTDELMALRQSASEHYGTWTMARVKEDPREFRMAVRSQYRALKARILWEEKEVLPVVGTLLAAAAPGAAPGHAAGIR</sequence>
<protein>
    <recommendedName>
        <fullName evidence="3">Hemerythrin HHE cation binding domain-containing protein</fullName>
    </recommendedName>
</protein>
<evidence type="ECO:0000313" key="2">
    <source>
        <dbReference type="Proteomes" id="UP000557392"/>
    </source>
</evidence>
<proteinExistence type="predicted"/>
<name>A0A7W6JNI6_9SPHN</name>
<dbReference type="RefSeq" id="WP_183993587.1">
    <property type="nucleotide sequence ID" value="NZ_JACIEH010000001.1"/>
</dbReference>
<dbReference type="Proteomes" id="UP000557392">
    <property type="component" value="Unassembled WGS sequence"/>
</dbReference>
<evidence type="ECO:0000313" key="1">
    <source>
        <dbReference type="EMBL" id="MBB4096581.1"/>
    </source>
</evidence>